<evidence type="ECO:0000313" key="2">
    <source>
        <dbReference type="EMBL" id="SIQ07296.1"/>
    </source>
</evidence>
<name>A0A1N6PSJ7_9MICO</name>
<sequence length="137" mass="14764">MILGDLLDARVLGPGGEDLGFLVDVRLALDTLPDDGPPAGGTDPDDAHPEDRALAETVRRRSRVGRARVVGILVSPRTGTSLLGYERTGVTAPWPVPQLVRRRHRGTFLVPWDDVAAAGQGEVRLARGYRRQDAALP</sequence>
<organism evidence="2 3">
    <name type="scientific">Cellulosimicrobium aquatile</name>
    <dbReference type="NCBI Taxonomy" id="1612203"/>
    <lineage>
        <taxon>Bacteria</taxon>
        <taxon>Bacillati</taxon>
        <taxon>Actinomycetota</taxon>
        <taxon>Actinomycetes</taxon>
        <taxon>Micrococcales</taxon>
        <taxon>Promicromonosporaceae</taxon>
        <taxon>Cellulosimicrobium</taxon>
    </lineage>
</organism>
<proteinExistence type="predicted"/>
<dbReference type="AlphaFoldDB" id="A0A1N6PSJ7"/>
<reference evidence="3" key="1">
    <citation type="submission" date="2017-01" db="EMBL/GenBank/DDBJ databases">
        <authorList>
            <person name="Varghese N."/>
            <person name="Submissions S."/>
        </authorList>
    </citation>
    <scope>NUCLEOTIDE SEQUENCE [LARGE SCALE GENOMIC DNA]</scope>
    <source>
        <strain evidence="3">3bp</strain>
    </source>
</reference>
<dbReference type="GeneID" id="95683038"/>
<evidence type="ECO:0000256" key="1">
    <source>
        <dbReference type="SAM" id="MobiDB-lite"/>
    </source>
</evidence>
<evidence type="ECO:0008006" key="4">
    <source>
        <dbReference type="Google" id="ProtNLM"/>
    </source>
</evidence>
<dbReference type="EMBL" id="FTMI01000002">
    <property type="protein sequence ID" value="SIQ07296.1"/>
    <property type="molecule type" value="Genomic_DNA"/>
</dbReference>
<protein>
    <recommendedName>
        <fullName evidence="4">PRC-barrel domain-containing protein</fullName>
    </recommendedName>
</protein>
<dbReference type="Proteomes" id="UP000186235">
    <property type="component" value="Unassembled WGS sequence"/>
</dbReference>
<keyword evidence="3" id="KW-1185">Reference proteome</keyword>
<feature type="region of interest" description="Disordered" evidence="1">
    <location>
        <begin position="32"/>
        <end position="52"/>
    </location>
</feature>
<accession>A0A1N6PSJ7</accession>
<evidence type="ECO:0000313" key="3">
    <source>
        <dbReference type="Proteomes" id="UP000186235"/>
    </source>
</evidence>
<gene>
    <name evidence="2" type="ORF">SAMN05518682_1086</name>
</gene>
<dbReference type="RefSeq" id="WP_061268137.1">
    <property type="nucleotide sequence ID" value="NZ_FTMI01000002.1"/>
</dbReference>